<dbReference type="PANTHER" id="PTHR31297">
    <property type="entry name" value="GLUCAN ENDO-1,6-BETA-GLUCOSIDASE B"/>
    <property type="match status" value="1"/>
</dbReference>
<organism evidence="6 7">
    <name type="scientific">Coprinellus micaceus</name>
    <name type="common">Glistening ink-cap mushroom</name>
    <name type="synonym">Coprinus micaceus</name>
    <dbReference type="NCBI Taxonomy" id="71717"/>
    <lineage>
        <taxon>Eukaryota</taxon>
        <taxon>Fungi</taxon>
        <taxon>Dikarya</taxon>
        <taxon>Basidiomycota</taxon>
        <taxon>Agaricomycotina</taxon>
        <taxon>Agaricomycetes</taxon>
        <taxon>Agaricomycetidae</taxon>
        <taxon>Agaricales</taxon>
        <taxon>Agaricineae</taxon>
        <taxon>Psathyrellaceae</taxon>
        <taxon>Coprinellus</taxon>
    </lineage>
</organism>
<dbReference type="STRING" id="71717.A0A4Y7U1B9"/>
<sequence>MSFLKVQGTQIVDGNGHEVVLHGAGLGGWLCMENFISGYPGCEHQIREGLADAIGKEKAEYFFDKFLEHFFAEPDAIFFKSLGLNCIRIAVNYHHFEDDDNPRVLRTDAFRQLDRAISVCAKHSIYTVIDMHTAPGGQSGGWHADGGIHYGSFWRHKDFQDRFTWLWEQIATHYKGNPWVVGYNLLNEPADPHPQQAGLMGIYDRLHNAIRAIDENHIIFLDGNTFATDFTKFPEDAGTRWRNTAYSIHDYAVYGFPNTPEPYTGSDAQKERMFKTYQRKRQWMDERGLCVWNGEWGPVYARQEYDGDATEGINAQRYAVLRDQLEIYDKDRLSWSIWLYKDIGFQGMVYVSPATPYRQHFAKFLAKKHHLAADAWGKDDKEVKQFYDPLVSLIEESVEDKANLKLYPWLWSVQERVTRITRTMCLAGLMVKEWANLFKGMDEAQLGELAKSFAFENCLKRDGLNEVLTAHA</sequence>
<protein>
    <submittedName>
        <fullName evidence="6">Glycoside hydrolase family 5 protein</fullName>
    </submittedName>
</protein>
<dbReference type="GO" id="GO:0005576">
    <property type="term" value="C:extracellular region"/>
    <property type="evidence" value="ECO:0007669"/>
    <property type="project" value="TreeGrafter"/>
</dbReference>
<evidence type="ECO:0000256" key="3">
    <source>
        <dbReference type="ARBA" id="ARBA00023295"/>
    </source>
</evidence>
<dbReference type="GO" id="GO:0009251">
    <property type="term" value="P:glucan catabolic process"/>
    <property type="evidence" value="ECO:0007669"/>
    <property type="project" value="TreeGrafter"/>
</dbReference>
<proteinExistence type="inferred from homology"/>
<dbReference type="Pfam" id="PF00150">
    <property type="entry name" value="Cellulase"/>
    <property type="match status" value="1"/>
</dbReference>
<name>A0A4Y7U1B9_COPMI</name>
<dbReference type="AlphaFoldDB" id="A0A4Y7U1B9"/>
<feature type="domain" description="Glycoside hydrolase family 5" evidence="5">
    <location>
        <begin position="79"/>
        <end position="341"/>
    </location>
</feature>
<comment type="caution">
    <text evidence="6">The sequence shown here is derived from an EMBL/GenBank/DDBJ whole genome shotgun (WGS) entry which is preliminary data.</text>
</comment>
<dbReference type="InterPro" id="IPR050386">
    <property type="entry name" value="Glycosyl_hydrolase_5"/>
</dbReference>
<dbReference type="FunFam" id="3.20.20.80:FF:000130">
    <property type="entry name" value="Endoglucanase C"/>
    <property type="match status" value="1"/>
</dbReference>
<dbReference type="InterPro" id="IPR001547">
    <property type="entry name" value="Glyco_hydro_5"/>
</dbReference>
<dbReference type="Proteomes" id="UP000298030">
    <property type="component" value="Unassembled WGS sequence"/>
</dbReference>
<evidence type="ECO:0000259" key="5">
    <source>
        <dbReference type="Pfam" id="PF00150"/>
    </source>
</evidence>
<evidence type="ECO:0000256" key="2">
    <source>
        <dbReference type="ARBA" id="ARBA00022801"/>
    </source>
</evidence>
<dbReference type="Gene3D" id="3.20.20.80">
    <property type="entry name" value="Glycosidases"/>
    <property type="match status" value="1"/>
</dbReference>
<dbReference type="SUPFAM" id="SSF51445">
    <property type="entry name" value="(Trans)glycosidases"/>
    <property type="match status" value="1"/>
</dbReference>
<evidence type="ECO:0000256" key="4">
    <source>
        <dbReference type="RuleBase" id="RU361153"/>
    </source>
</evidence>
<evidence type="ECO:0000256" key="1">
    <source>
        <dbReference type="ARBA" id="ARBA00005641"/>
    </source>
</evidence>
<reference evidence="6 7" key="1">
    <citation type="journal article" date="2019" name="Nat. Ecol. Evol.">
        <title>Megaphylogeny resolves global patterns of mushroom evolution.</title>
        <authorList>
            <person name="Varga T."/>
            <person name="Krizsan K."/>
            <person name="Foldi C."/>
            <person name="Dima B."/>
            <person name="Sanchez-Garcia M."/>
            <person name="Sanchez-Ramirez S."/>
            <person name="Szollosi G.J."/>
            <person name="Szarkandi J.G."/>
            <person name="Papp V."/>
            <person name="Albert L."/>
            <person name="Andreopoulos W."/>
            <person name="Angelini C."/>
            <person name="Antonin V."/>
            <person name="Barry K.W."/>
            <person name="Bougher N.L."/>
            <person name="Buchanan P."/>
            <person name="Buyck B."/>
            <person name="Bense V."/>
            <person name="Catcheside P."/>
            <person name="Chovatia M."/>
            <person name="Cooper J."/>
            <person name="Damon W."/>
            <person name="Desjardin D."/>
            <person name="Finy P."/>
            <person name="Geml J."/>
            <person name="Haridas S."/>
            <person name="Hughes K."/>
            <person name="Justo A."/>
            <person name="Karasinski D."/>
            <person name="Kautmanova I."/>
            <person name="Kiss B."/>
            <person name="Kocsube S."/>
            <person name="Kotiranta H."/>
            <person name="LaButti K.M."/>
            <person name="Lechner B.E."/>
            <person name="Liimatainen K."/>
            <person name="Lipzen A."/>
            <person name="Lukacs Z."/>
            <person name="Mihaltcheva S."/>
            <person name="Morgado L.N."/>
            <person name="Niskanen T."/>
            <person name="Noordeloos M.E."/>
            <person name="Ohm R.A."/>
            <person name="Ortiz-Santana B."/>
            <person name="Ovrebo C."/>
            <person name="Racz N."/>
            <person name="Riley R."/>
            <person name="Savchenko A."/>
            <person name="Shiryaev A."/>
            <person name="Soop K."/>
            <person name="Spirin V."/>
            <person name="Szebenyi C."/>
            <person name="Tomsovsky M."/>
            <person name="Tulloss R.E."/>
            <person name="Uehling J."/>
            <person name="Grigoriev I.V."/>
            <person name="Vagvolgyi C."/>
            <person name="Papp T."/>
            <person name="Martin F.M."/>
            <person name="Miettinen O."/>
            <person name="Hibbett D.S."/>
            <person name="Nagy L.G."/>
        </authorList>
    </citation>
    <scope>NUCLEOTIDE SEQUENCE [LARGE SCALE GENOMIC DNA]</scope>
    <source>
        <strain evidence="6 7">FP101781</strain>
    </source>
</reference>
<dbReference type="GO" id="GO:0008422">
    <property type="term" value="F:beta-glucosidase activity"/>
    <property type="evidence" value="ECO:0007669"/>
    <property type="project" value="TreeGrafter"/>
</dbReference>
<dbReference type="GO" id="GO:0009986">
    <property type="term" value="C:cell surface"/>
    <property type="evidence" value="ECO:0007669"/>
    <property type="project" value="TreeGrafter"/>
</dbReference>
<dbReference type="PANTHER" id="PTHR31297:SF13">
    <property type="entry name" value="PUTATIVE-RELATED"/>
    <property type="match status" value="1"/>
</dbReference>
<keyword evidence="7" id="KW-1185">Reference proteome</keyword>
<dbReference type="EMBL" id="QPFP01000001">
    <property type="protein sequence ID" value="TEB39629.1"/>
    <property type="molecule type" value="Genomic_DNA"/>
</dbReference>
<evidence type="ECO:0000313" key="7">
    <source>
        <dbReference type="Proteomes" id="UP000298030"/>
    </source>
</evidence>
<accession>A0A4Y7U1B9</accession>
<dbReference type="OrthoDB" id="1887033at2759"/>
<evidence type="ECO:0000313" key="6">
    <source>
        <dbReference type="EMBL" id="TEB39629.1"/>
    </source>
</evidence>
<keyword evidence="3 4" id="KW-0326">Glycosidase</keyword>
<keyword evidence="2 4" id="KW-0378">Hydrolase</keyword>
<comment type="similarity">
    <text evidence="1 4">Belongs to the glycosyl hydrolase 5 (cellulase A) family.</text>
</comment>
<gene>
    <name evidence="6" type="ORF">FA13DRAFT_1784327</name>
</gene>
<dbReference type="InterPro" id="IPR017853">
    <property type="entry name" value="GH"/>
</dbReference>